<feature type="non-terminal residue" evidence="2">
    <location>
        <position position="177"/>
    </location>
</feature>
<sequence>MAVHSPEEVEMESHNNGERMVVRPMFLEWRSLELLDTVKYMDDNRKRLRPHPVRSCLHVFRQSSNFRLPSTVRRWMVSSEYAAQHPDVCCNVSDNAGPFDLETSNFAMIDSPTTWGCPIPVNRRPPTRSNGEYFGPGDAAGSDGEGDAGDGEVGGGDSEVAEAGVDHVEPWDDDDFG</sequence>
<evidence type="ECO:0000256" key="1">
    <source>
        <dbReference type="SAM" id="MobiDB-lite"/>
    </source>
</evidence>
<gene>
    <name evidence="2" type="ORF">JKIAZH3_G153</name>
</gene>
<name>A0ABN7J0W9_9BASI</name>
<proteinExistence type="predicted"/>
<feature type="region of interest" description="Disordered" evidence="1">
    <location>
        <begin position="117"/>
        <end position="177"/>
    </location>
</feature>
<keyword evidence="3" id="KW-1185">Reference proteome</keyword>
<protein>
    <submittedName>
        <fullName evidence="2">Uncharacterized protein</fullName>
    </submittedName>
</protein>
<comment type="caution">
    <text evidence="2">The sequence shown here is derived from an EMBL/GenBank/DDBJ whole genome shotgun (WGS) entry which is preliminary data.</text>
</comment>
<reference evidence="2" key="1">
    <citation type="submission" date="2020-10" db="EMBL/GenBank/DDBJ databases">
        <authorList>
            <person name="Sedaghatjoo S."/>
        </authorList>
    </citation>
    <scope>NUCLEOTIDE SEQUENCE</scope>
    <source>
        <strain evidence="2">AZH3</strain>
    </source>
</reference>
<accession>A0ABN7J0W9</accession>
<evidence type="ECO:0000313" key="3">
    <source>
        <dbReference type="Proteomes" id="UP000836402"/>
    </source>
</evidence>
<evidence type="ECO:0000313" key="2">
    <source>
        <dbReference type="EMBL" id="CAD6937343.1"/>
    </source>
</evidence>
<dbReference type="EMBL" id="CAJHJG010003990">
    <property type="protein sequence ID" value="CAD6937343.1"/>
    <property type="molecule type" value="Genomic_DNA"/>
</dbReference>
<organism evidence="2 3">
    <name type="scientific">Tilletia caries</name>
    <name type="common">wheat bunt fungus</name>
    <dbReference type="NCBI Taxonomy" id="13290"/>
    <lineage>
        <taxon>Eukaryota</taxon>
        <taxon>Fungi</taxon>
        <taxon>Dikarya</taxon>
        <taxon>Basidiomycota</taxon>
        <taxon>Ustilaginomycotina</taxon>
        <taxon>Exobasidiomycetes</taxon>
        <taxon>Tilletiales</taxon>
        <taxon>Tilletiaceae</taxon>
        <taxon>Tilletia</taxon>
    </lineage>
</organism>
<dbReference type="Proteomes" id="UP000836402">
    <property type="component" value="Unassembled WGS sequence"/>
</dbReference>